<protein>
    <recommendedName>
        <fullName evidence="10">Protein quiver</fullName>
    </recommendedName>
</protein>
<evidence type="ECO:0000256" key="3">
    <source>
        <dbReference type="ARBA" id="ARBA00022692"/>
    </source>
</evidence>
<accession>A0A9N9TVH1</accession>
<dbReference type="GO" id="GO:0098552">
    <property type="term" value="C:side of membrane"/>
    <property type="evidence" value="ECO:0007669"/>
    <property type="project" value="UniProtKB-KW"/>
</dbReference>
<dbReference type="Proteomes" id="UP001153712">
    <property type="component" value="Chromosome 6"/>
</dbReference>
<dbReference type="OrthoDB" id="6110560at2759"/>
<dbReference type="PANTHER" id="PTHR33562">
    <property type="entry name" value="ATILLA, ISOFORM B-RELATED-RELATED"/>
    <property type="match status" value="1"/>
</dbReference>
<gene>
    <name evidence="8" type="ORF">PHYEVI_LOCUS9751</name>
</gene>
<evidence type="ECO:0000256" key="2">
    <source>
        <dbReference type="ARBA" id="ARBA00022622"/>
    </source>
</evidence>
<keyword evidence="2" id="KW-0336">GPI-anchor</keyword>
<keyword evidence="6" id="KW-0472">Membrane</keyword>
<comment type="subcellular location">
    <subcellularLocation>
        <location evidence="1">Membrane</location>
        <topology evidence="1">Lipid-anchor</topology>
        <topology evidence="1">GPI-anchor</topology>
    </subcellularLocation>
</comment>
<organism evidence="8 9">
    <name type="scientific">Phyllotreta striolata</name>
    <name type="common">Striped flea beetle</name>
    <name type="synonym">Crioceris striolata</name>
    <dbReference type="NCBI Taxonomy" id="444603"/>
    <lineage>
        <taxon>Eukaryota</taxon>
        <taxon>Metazoa</taxon>
        <taxon>Ecdysozoa</taxon>
        <taxon>Arthropoda</taxon>
        <taxon>Hexapoda</taxon>
        <taxon>Insecta</taxon>
        <taxon>Pterygota</taxon>
        <taxon>Neoptera</taxon>
        <taxon>Endopterygota</taxon>
        <taxon>Coleoptera</taxon>
        <taxon>Polyphaga</taxon>
        <taxon>Cucujiformia</taxon>
        <taxon>Chrysomeloidea</taxon>
        <taxon>Chrysomelidae</taxon>
        <taxon>Galerucinae</taxon>
        <taxon>Alticini</taxon>
        <taxon>Phyllotreta</taxon>
    </lineage>
</organism>
<evidence type="ECO:0008006" key="10">
    <source>
        <dbReference type="Google" id="ProtNLM"/>
    </source>
</evidence>
<sequence length="160" mass="18455">LVYVFKKVSLLNNVNTLLIFFKLSTGSTIKCWECRSDYYNKCSDTFNNETFAITECEIALRNFRGNTADMACMKIHQIERGQNVLIRRCGFINETDSTDPSNCLRRPCNPNDCYEKMCSDDCYADYCSCHDKDGCNSSTNLKMSMISWVLLFTFLLFVII</sequence>
<dbReference type="AlphaFoldDB" id="A0A9N9TVH1"/>
<name>A0A9N9TVH1_PHYSR</name>
<evidence type="ECO:0000256" key="6">
    <source>
        <dbReference type="ARBA" id="ARBA00023136"/>
    </source>
</evidence>
<proteinExistence type="predicted"/>
<evidence type="ECO:0000313" key="9">
    <source>
        <dbReference type="Proteomes" id="UP001153712"/>
    </source>
</evidence>
<evidence type="ECO:0000256" key="7">
    <source>
        <dbReference type="ARBA" id="ARBA00023288"/>
    </source>
</evidence>
<evidence type="ECO:0000256" key="1">
    <source>
        <dbReference type="ARBA" id="ARBA00004589"/>
    </source>
</evidence>
<evidence type="ECO:0000313" key="8">
    <source>
        <dbReference type="EMBL" id="CAG9863461.1"/>
    </source>
</evidence>
<keyword evidence="4" id="KW-0732">Signal</keyword>
<keyword evidence="5" id="KW-1133">Transmembrane helix</keyword>
<dbReference type="InterPro" id="IPR050975">
    <property type="entry name" value="Sleep_regulator"/>
</dbReference>
<reference evidence="8" key="1">
    <citation type="submission" date="2022-01" db="EMBL/GenBank/DDBJ databases">
        <authorList>
            <person name="King R."/>
        </authorList>
    </citation>
    <scope>NUCLEOTIDE SEQUENCE</scope>
</reference>
<keyword evidence="7" id="KW-0449">Lipoprotein</keyword>
<dbReference type="EMBL" id="OU900099">
    <property type="protein sequence ID" value="CAG9863461.1"/>
    <property type="molecule type" value="Genomic_DNA"/>
</dbReference>
<keyword evidence="9" id="KW-1185">Reference proteome</keyword>
<evidence type="ECO:0000256" key="5">
    <source>
        <dbReference type="ARBA" id="ARBA00022989"/>
    </source>
</evidence>
<keyword evidence="2" id="KW-0325">Glycoprotein</keyword>
<evidence type="ECO:0000256" key="4">
    <source>
        <dbReference type="ARBA" id="ARBA00022729"/>
    </source>
</evidence>
<keyword evidence="3" id="KW-0812">Transmembrane</keyword>
<feature type="non-terminal residue" evidence="8">
    <location>
        <position position="1"/>
    </location>
</feature>
<dbReference type="PANTHER" id="PTHR33562:SF2">
    <property type="entry name" value="PROTEIN QUIVER"/>
    <property type="match status" value="1"/>
</dbReference>